<comment type="pathway">
    <text evidence="2">Protein modification; protein ubiquitination.</text>
</comment>
<evidence type="ECO:0000259" key="7">
    <source>
        <dbReference type="PROSITE" id="PS51698"/>
    </source>
</evidence>
<evidence type="ECO:0000256" key="6">
    <source>
        <dbReference type="PROSITE-ProRule" id="PRU00259"/>
    </source>
</evidence>
<evidence type="ECO:0000313" key="9">
    <source>
        <dbReference type="Proteomes" id="UP000585474"/>
    </source>
</evidence>
<dbReference type="PANTHER" id="PTHR45958:SF8">
    <property type="entry name" value="U-BOX DOMAIN-CONTAINING PROTEIN 44-LIKE"/>
    <property type="match status" value="1"/>
</dbReference>
<evidence type="ECO:0000256" key="4">
    <source>
        <dbReference type="ARBA" id="ARBA00022679"/>
    </source>
</evidence>
<dbReference type="InterPro" id="IPR013083">
    <property type="entry name" value="Znf_RING/FYVE/PHD"/>
</dbReference>
<comment type="caution">
    <text evidence="8">The sequence shown here is derived from an EMBL/GenBank/DDBJ whole genome shotgun (WGS) entry which is preliminary data.</text>
</comment>
<comment type="catalytic activity">
    <reaction evidence="1">
        <text>S-ubiquitinyl-[E2 ubiquitin-conjugating enzyme]-L-cysteine + [acceptor protein]-L-lysine = [E2 ubiquitin-conjugating enzyme]-L-cysteine + N(6)-ubiquitinyl-[acceptor protein]-L-lysine.</text>
        <dbReference type="EC" id="2.3.2.27"/>
    </reaction>
</comment>
<dbReference type="InterPro" id="IPR011989">
    <property type="entry name" value="ARM-like"/>
</dbReference>
<dbReference type="UniPathway" id="UPA00143"/>
<dbReference type="AlphaFoldDB" id="A0A7J0G6I2"/>
<dbReference type="InterPro" id="IPR000225">
    <property type="entry name" value="Armadillo"/>
</dbReference>
<evidence type="ECO:0000256" key="1">
    <source>
        <dbReference type="ARBA" id="ARBA00000900"/>
    </source>
</evidence>
<name>A0A7J0G6I2_9ERIC</name>
<dbReference type="Gene3D" id="3.30.40.10">
    <property type="entry name" value="Zinc/RING finger domain, C3HC4 (zinc finger)"/>
    <property type="match status" value="1"/>
</dbReference>
<dbReference type="Proteomes" id="UP000585474">
    <property type="component" value="Unassembled WGS sequence"/>
</dbReference>
<protein>
    <recommendedName>
        <fullName evidence="3">RING-type E3 ubiquitin transferase</fullName>
        <ecNumber evidence="3">2.3.2.27</ecNumber>
    </recommendedName>
</protein>
<dbReference type="PROSITE" id="PS51698">
    <property type="entry name" value="U_BOX"/>
    <property type="match status" value="1"/>
</dbReference>
<keyword evidence="9" id="KW-1185">Reference proteome</keyword>
<feature type="domain" description="U-box" evidence="7">
    <location>
        <begin position="264"/>
        <end position="313"/>
    </location>
</feature>
<dbReference type="InterPro" id="IPR016024">
    <property type="entry name" value="ARM-type_fold"/>
</dbReference>
<dbReference type="SMART" id="SM00504">
    <property type="entry name" value="Ubox"/>
    <property type="match status" value="1"/>
</dbReference>
<proteinExistence type="predicted"/>
<keyword evidence="4" id="KW-0808">Transferase</keyword>
<dbReference type="SMART" id="SM00185">
    <property type="entry name" value="ARM"/>
    <property type="match status" value="8"/>
</dbReference>
<evidence type="ECO:0000313" key="8">
    <source>
        <dbReference type="EMBL" id="GFZ06400.1"/>
    </source>
</evidence>
<evidence type="ECO:0000256" key="2">
    <source>
        <dbReference type="ARBA" id="ARBA00004906"/>
    </source>
</evidence>
<gene>
    <name evidence="8" type="ORF">Acr_18g0005700</name>
</gene>
<keyword evidence="5" id="KW-0677">Repeat</keyword>
<dbReference type="InterPro" id="IPR052608">
    <property type="entry name" value="U-box_domain_protein"/>
</dbReference>
<accession>A0A7J0G6I2</accession>
<dbReference type="Pfam" id="PF04564">
    <property type="entry name" value="U-box"/>
    <property type="match status" value="1"/>
</dbReference>
<dbReference type="SUPFAM" id="SSF57850">
    <property type="entry name" value="RING/U-box"/>
    <property type="match status" value="1"/>
</dbReference>
<dbReference type="Pfam" id="PF00514">
    <property type="entry name" value="Arm"/>
    <property type="match status" value="1"/>
</dbReference>
<dbReference type="SUPFAM" id="SSF48371">
    <property type="entry name" value="ARM repeat"/>
    <property type="match status" value="2"/>
</dbReference>
<dbReference type="GO" id="GO:0061630">
    <property type="term" value="F:ubiquitin protein ligase activity"/>
    <property type="evidence" value="ECO:0007669"/>
    <property type="project" value="UniProtKB-EC"/>
</dbReference>
<sequence length="901" mass="100336">MANNVLISASLSPTSTILSETILAIIETVNAVESVLVQRENFNKFSIYLERLTVVLRELSKLDVNNSDSLKNAIEILNREVKVAKRLALNCGNRNKVYLLLNCRRIVKHLKGITKKIRQALGLISLASLDDSLFVSDEISKLCTNMLDAKYQITVVEEEILEKIESGIEEQNVDRSYANNLVMLIAEAVGISTEESELKREFEVLKSEIDNDELREDMAEAVQMEQMIALLFQSDIITTSEEIETKYLSKRYSLGRQSIGTSPTFERSAIERWLADGKNHCPLTMIPLNKSLLRPNKTLRKSIEEWKDRNTMITIASMKPKIQSNEEQEVLYSLGKLQDICIERALHKEWIVMEDYLPILIGLLGAKNSKIRKHAEDILCILAKENDDNKERIAKVDNAILFIVRSLIRKVEESKSALQLLLELSRSNVVRNLIGSVQGCILLLVTISRSDDTQAAKDANELLENLSFHDQNIIQMANANYFGPLLRLLSSGSESAKMMMAKTLSEIELTDRSKLSLFKDRAQDPLLQLLSHGDIEMKEVAVKALQNLSSIQQNGLQMIREGAVGKLFELLYCHRLSSTSLREQALATIMHLAISTTSPEADQMQVSIFESEEDIFKLFSLISLTGPNAQQSIIQTFIAMCQSSSGFEIRTTLRQISATRVLVQLCEIDNCTVRASALQLFYYLTEDTASAMGVISNLPKDSQMTQWLLDAGALQVIYSCLSSGNANALHKKEVIENAAKALCRFTIPTNQELQMKVVEAGFMPLLVELLVHGTSLTKQNVAISLEQFSESSCVLSRPAKKQAGFFGCCLASTGTGCLVHSGLCTVESSFCLLEADAVRPLVKVLEEQHIGACEASLDALLTLIESDLLQKGTKVLAEANAIAPIIKLLGSRPRKRCKRKL</sequence>
<dbReference type="InterPro" id="IPR003613">
    <property type="entry name" value="Ubox_domain"/>
</dbReference>
<evidence type="ECO:0000256" key="5">
    <source>
        <dbReference type="ARBA" id="ARBA00022737"/>
    </source>
</evidence>
<feature type="repeat" description="ARM" evidence="6">
    <location>
        <begin position="521"/>
        <end position="563"/>
    </location>
</feature>
<dbReference type="GO" id="GO:0016567">
    <property type="term" value="P:protein ubiquitination"/>
    <property type="evidence" value="ECO:0007669"/>
    <property type="project" value="UniProtKB-UniPathway"/>
</dbReference>
<dbReference type="PANTHER" id="PTHR45958">
    <property type="entry name" value="RING-TYPE E3 UBIQUITIN TRANSFERASE"/>
    <property type="match status" value="1"/>
</dbReference>
<organism evidence="8 9">
    <name type="scientific">Actinidia rufa</name>
    <dbReference type="NCBI Taxonomy" id="165716"/>
    <lineage>
        <taxon>Eukaryota</taxon>
        <taxon>Viridiplantae</taxon>
        <taxon>Streptophyta</taxon>
        <taxon>Embryophyta</taxon>
        <taxon>Tracheophyta</taxon>
        <taxon>Spermatophyta</taxon>
        <taxon>Magnoliopsida</taxon>
        <taxon>eudicotyledons</taxon>
        <taxon>Gunneridae</taxon>
        <taxon>Pentapetalae</taxon>
        <taxon>asterids</taxon>
        <taxon>Ericales</taxon>
        <taxon>Actinidiaceae</taxon>
        <taxon>Actinidia</taxon>
    </lineage>
</organism>
<dbReference type="OrthoDB" id="7537227at2759"/>
<dbReference type="EMBL" id="BJWL01000018">
    <property type="protein sequence ID" value="GFZ06400.1"/>
    <property type="molecule type" value="Genomic_DNA"/>
</dbReference>
<evidence type="ECO:0000256" key="3">
    <source>
        <dbReference type="ARBA" id="ARBA00012483"/>
    </source>
</evidence>
<reference evidence="8 9" key="1">
    <citation type="submission" date="2019-07" db="EMBL/GenBank/DDBJ databases">
        <title>De Novo Assembly of kiwifruit Actinidia rufa.</title>
        <authorList>
            <person name="Sugita-Konishi S."/>
            <person name="Sato K."/>
            <person name="Mori E."/>
            <person name="Abe Y."/>
            <person name="Kisaki G."/>
            <person name="Hamano K."/>
            <person name="Suezawa K."/>
            <person name="Otani M."/>
            <person name="Fukuda T."/>
            <person name="Manabe T."/>
            <person name="Gomi K."/>
            <person name="Tabuchi M."/>
            <person name="Akimitsu K."/>
            <person name="Kataoka I."/>
        </authorList>
    </citation>
    <scope>NUCLEOTIDE SEQUENCE [LARGE SCALE GENOMIC DNA]</scope>
    <source>
        <strain evidence="9">cv. Fuchu</strain>
    </source>
</reference>
<dbReference type="PROSITE" id="PS50176">
    <property type="entry name" value="ARM_REPEAT"/>
    <property type="match status" value="1"/>
</dbReference>
<dbReference type="Gene3D" id="1.25.10.10">
    <property type="entry name" value="Leucine-rich Repeat Variant"/>
    <property type="match status" value="3"/>
</dbReference>
<dbReference type="EC" id="2.3.2.27" evidence="3"/>